<name>A0A0H5R0E3_9EUKA</name>
<organism evidence="2">
    <name type="scientific">Spongospora subterranea</name>
    <dbReference type="NCBI Taxonomy" id="70186"/>
    <lineage>
        <taxon>Eukaryota</taxon>
        <taxon>Sar</taxon>
        <taxon>Rhizaria</taxon>
        <taxon>Endomyxa</taxon>
        <taxon>Phytomyxea</taxon>
        <taxon>Plasmodiophorida</taxon>
        <taxon>Plasmodiophoridae</taxon>
        <taxon>Spongospora</taxon>
    </lineage>
</organism>
<reference evidence="2" key="1">
    <citation type="submission" date="2015-04" db="EMBL/GenBank/DDBJ databases">
        <title>The genome sequence of the plant pathogenic Rhizarian Plasmodiophora brassicae reveals insights in its biotrophic life cycle and the origin of chitin synthesis.</title>
        <authorList>
            <person name="Schwelm A."/>
            <person name="Fogelqvist J."/>
            <person name="Knaust A."/>
            <person name="Julke S."/>
            <person name="Lilja T."/>
            <person name="Dhandapani V."/>
            <person name="Bonilla-Rosso G."/>
            <person name="Karlsson M."/>
            <person name="Shevchenko A."/>
            <person name="Choi S.R."/>
            <person name="Kim H.G."/>
            <person name="Park J.Y."/>
            <person name="Lim Y.P."/>
            <person name="Ludwig-Muller J."/>
            <person name="Dixelius C."/>
        </authorList>
    </citation>
    <scope>NUCLEOTIDE SEQUENCE</scope>
    <source>
        <tissue evidence="2">Potato root galls</tissue>
    </source>
</reference>
<keyword evidence="1" id="KW-0812">Transmembrane</keyword>
<sequence>YPINMMQVPYSQQSPNLVKEPKNRPMWPKIVVCVIVALIVLGMVGHFGHLVSKVDPEFAKDTGDLISKLNQYSTTLPTAEQCTAYLKQAVEYNMKYKGKPIRGAQKYNDALKAAELNYVTANKASFDELVSIFQNMDGLWELHINHWPKTALEEFLTFTEEAADIASRHVLFNPECFLMILKYEQRIKDLPDPTIGIKTFQSQLESAAQEELVDLKGHWDHYCNNRPLPVTRPVWDLIVQVDTWFETHL</sequence>
<keyword evidence="1" id="KW-0472">Membrane</keyword>
<evidence type="ECO:0000256" key="1">
    <source>
        <dbReference type="SAM" id="Phobius"/>
    </source>
</evidence>
<accession>A0A0H5R0E3</accession>
<dbReference type="AlphaFoldDB" id="A0A0H5R0E3"/>
<dbReference type="EMBL" id="HACM01000807">
    <property type="protein sequence ID" value="CRZ01249.1"/>
    <property type="molecule type" value="Transcribed_RNA"/>
</dbReference>
<feature type="transmembrane region" description="Helical" evidence="1">
    <location>
        <begin position="26"/>
        <end position="44"/>
    </location>
</feature>
<protein>
    <submittedName>
        <fullName evidence="2">Uncharacterized protein</fullName>
    </submittedName>
</protein>
<proteinExistence type="predicted"/>
<feature type="non-terminal residue" evidence="2">
    <location>
        <position position="1"/>
    </location>
</feature>
<keyword evidence="1" id="KW-1133">Transmembrane helix</keyword>
<evidence type="ECO:0000313" key="2">
    <source>
        <dbReference type="EMBL" id="CRZ01249.1"/>
    </source>
</evidence>